<dbReference type="GO" id="GO:0005634">
    <property type="term" value="C:nucleus"/>
    <property type="evidence" value="ECO:0007669"/>
    <property type="project" value="UniProtKB-SubCell"/>
</dbReference>
<keyword evidence="7" id="KW-0378">Hydrolase</keyword>
<dbReference type="AlphaFoldDB" id="A0A7M5VC03"/>
<keyword evidence="8" id="KW-0460">Magnesium</keyword>
<evidence type="ECO:0000256" key="13">
    <source>
        <dbReference type="SAM" id="MobiDB-lite"/>
    </source>
</evidence>
<dbReference type="Gene3D" id="1.10.150.670">
    <property type="entry name" value="Crossover junction endonuclease EME1, DNA-binding domain"/>
    <property type="match status" value="1"/>
</dbReference>
<dbReference type="Proteomes" id="UP000594262">
    <property type="component" value="Unplaced"/>
</dbReference>
<evidence type="ECO:0000256" key="4">
    <source>
        <dbReference type="ARBA" id="ARBA00022723"/>
    </source>
</evidence>
<dbReference type="GO" id="GO:0031297">
    <property type="term" value="P:replication fork processing"/>
    <property type="evidence" value="ECO:0007669"/>
    <property type="project" value="TreeGrafter"/>
</dbReference>
<dbReference type="GO" id="GO:0000712">
    <property type="term" value="P:resolution of meiotic recombination intermediates"/>
    <property type="evidence" value="ECO:0007669"/>
    <property type="project" value="TreeGrafter"/>
</dbReference>
<keyword evidence="11" id="KW-0539">Nucleus</keyword>
<keyword evidence="9" id="KW-0233">DNA recombination</keyword>
<dbReference type="GO" id="GO:0031573">
    <property type="term" value="P:mitotic intra-S DNA damage checkpoint signaling"/>
    <property type="evidence" value="ECO:0007669"/>
    <property type="project" value="TreeGrafter"/>
</dbReference>
<name>A0A7M5VC03_9CNID</name>
<feature type="region of interest" description="Disordered" evidence="13">
    <location>
        <begin position="179"/>
        <end position="207"/>
    </location>
</feature>
<evidence type="ECO:0000256" key="12">
    <source>
        <dbReference type="ARBA" id="ARBA00023254"/>
    </source>
</evidence>
<dbReference type="Gene3D" id="3.40.50.10130">
    <property type="match status" value="1"/>
</dbReference>
<keyword evidence="6" id="KW-0227">DNA damage</keyword>
<keyword evidence="3" id="KW-0540">Nuclease</keyword>
<evidence type="ECO:0000256" key="7">
    <source>
        <dbReference type="ARBA" id="ARBA00022801"/>
    </source>
</evidence>
<protein>
    <recommendedName>
        <fullName evidence="16">Crossover junction endonuclease EME1</fullName>
    </recommendedName>
</protein>
<dbReference type="Pfam" id="PF21292">
    <property type="entry name" value="EME1-MUS81_C"/>
    <property type="match status" value="1"/>
</dbReference>
<evidence type="ECO:0000256" key="3">
    <source>
        <dbReference type="ARBA" id="ARBA00022722"/>
    </source>
</evidence>
<dbReference type="GO" id="GO:0003677">
    <property type="term" value="F:DNA binding"/>
    <property type="evidence" value="ECO:0007669"/>
    <property type="project" value="InterPro"/>
</dbReference>
<evidence type="ECO:0000256" key="2">
    <source>
        <dbReference type="ARBA" id="ARBA00004123"/>
    </source>
</evidence>
<evidence type="ECO:0008006" key="16">
    <source>
        <dbReference type="Google" id="ProtNLM"/>
    </source>
</evidence>
<dbReference type="OrthoDB" id="343092at2759"/>
<dbReference type="InterPro" id="IPR042530">
    <property type="entry name" value="EME1/EME2_C"/>
</dbReference>
<dbReference type="EnsemblMetazoa" id="CLYHEMT008139.2">
    <property type="protein sequence ID" value="CLYHEMP008139.2"/>
    <property type="gene ID" value="CLYHEMG008139"/>
</dbReference>
<dbReference type="GeneID" id="136814211"/>
<dbReference type="GO" id="GO:0048476">
    <property type="term" value="C:Holliday junction resolvase complex"/>
    <property type="evidence" value="ECO:0007669"/>
    <property type="project" value="InterPro"/>
</dbReference>
<accession>A0A7M5VC03</accession>
<dbReference type="RefSeq" id="XP_066926828.1">
    <property type="nucleotide sequence ID" value="XM_067070727.1"/>
</dbReference>
<keyword evidence="10" id="KW-0234">DNA repair</keyword>
<feature type="compositionally biased region" description="Acidic residues" evidence="13">
    <location>
        <begin position="18"/>
        <end position="37"/>
    </location>
</feature>
<dbReference type="GO" id="GO:0006302">
    <property type="term" value="P:double-strand break repair"/>
    <property type="evidence" value="ECO:0007669"/>
    <property type="project" value="TreeGrafter"/>
</dbReference>
<feature type="compositionally biased region" description="Polar residues" evidence="13">
    <location>
        <begin position="94"/>
        <end position="118"/>
    </location>
</feature>
<proteinExistence type="predicted"/>
<dbReference type="GO" id="GO:0008821">
    <property type="term" value="F:crossover junction DNA endonuclease activity"/>
    <property type="evidence" value="ECO:0007669"/>
    <property type="project" value="TreeGrafter"/>
</dbReference>
<reference evidence="14" key="1">
    <citation type="submission" date="2021-01" db="UniProtKB">
        <authorList>
            <consortium name="EnsemblMetazoa"/>
        </authorList>
    </citation>
    <scope>IDENTIFICATION</scope>
</reference>
<keyword evidence="4" id="KW-0479">Metal-binding</keyword>
<feature type="compositionally biased region" description="Basic and acidic residues" evidence="13">
    <location>
        <begin position="196"/>
        <end position="207"/>
    </location>
</feature>
<evidence type="ECO:0000256" key="10">
    <source>
        <dbReference type="ARBA" id="ARBA00023204"/>
    </source>
</evidence>
<keyword evidence="12" id="KW-0469">Meiosis</keyword>
<evidence type="ECO:0000256" key="9">
    <source>
        <dbReference type="ARBA" id="ARBA00023172"/>
    </source>
</evidence>
<evidence type="ECO:0000256" key="11">
    <source>
        <dbReference type="ARBA" id="ARBA00023242"/>
    </source>
</evidence>
<keyword evidence="15" id="KW-1185">Reference proteome</keyword>
<evidence type="ECO:0000256" key="8">
    <source>
        <dbReference type="ARBA" id="ARBA00022842"/>
    </source>
</evidence>
<evidence type="ECO:0000256" key="1">
    <source>
        <dbReference type="ARBA" id="ARBA00001946"/>
    </source>
</evidence>
<keyword evidence="5" id="KW-0255">Endonuclease</keyword>
<sequence>MSLFQRAQARLNNKENEIVFEDSDEEEDSESDIDDNITLDECMDMVQRKSQDVNSSFTRIRQLHQEGMNKNTNLKEVLSKRIQKSKDSQLPDAGSSSEATNENNHVFSEPSQDSLIYPNSENYSWKTYSTSSQSQSTYATNSQSQSTYATNSQSQSTYATNSQSQNSIDIVESQSQYTLEMDSQGQEVPVKKKRGKLTDEERKRREEVRLEKKRLREAEKIERQKKREEAKLEKELQKEKLKAEKQAATMNKRSERKEECMGKIIAVVDPSLIEGANGADILKGLQDLGVRYEIKTLPFPSCIGWMKENATYSADGKAVTKDVHFEEEQQVLHKMTANELAYRVNNELAEETEETLSLLVKELKKGFPNKKLTILLTGLNTYYRLHKTKQNRDFRAQALGYDEHAGKKRKKKSDKVPILQQDEIEGLLVQVQTLYDDIFIRKCEETKHIGEFIVSFTRAIAEAPFKKEANSSLKFCSIGPSDKMSIKVMDDGDGILQLWNQQLQQFFGVRHETSTVITQQYPTPRSLVQAYQTSPSPHLMLQDIEVRRGVGVLQTNRRVGPELSKRVHKLMTSRNGEEQVAK</sequence>
<evidence type="ECO:0000313" key="15">
    <source>
        <dbReference type="Proteomes" id="UP000594262"/>
    </source>
</evidence>
<dbReference type="PANTHER" id="PTHR21077">
    <property type="entry name" value="EME1 PROTEIN"/>
    <property type="match status" value="1"/>
</dbReference>
<dbReference type="GO" id="GO:0046872">
    <property type="term" value="F:metal ion binding"/>
    <property type="evidence" value="ECO:0007669"/>
    <property type="project" value="UniProtKB-KW"/>
</dbReference>
<comment type="subcellular location">
    <subcellularLocation>
        <location evidence="2">Nucleus</location>
    </subcellularLocation>
</comment>
<organism evidence="14 15">
    <name type="scientific">Clytia hemisphaerica</name>
    <dbReference type="NCBI Taxonomy" id="252671"/>
    <lineage>
        <taxon>Eukaryota</taxon>
        <taxon>Metazoa</taxon>
        <taxon>Cnidaria</taxon>
        <taxon>Hydrozoa</taxon>
        <taxon>Hydroidolina</taxon>
        <taxon>Leptothecata</taxon>
        <taxon>Obeliida</taxon>
        <taxon>Clytiidae</taxon>
        <taxon>Clytia</taxon>
    </lineage>
</organism>
<dbReference type="PANTHER" id="PTHR21077:SF5">
    <property type="entry name" value="CROSSOVER JUNCTION ENDONUCLEASE MMS4"/>
    <property type="match status" value="1"/>
</dbReference>
<dbReference type="InterPro" id="IPR033310">
    <property type="entry name" value="Mms4/EME1/EME2"/>
</dbReference>
<evidence type="ECO:0000256" key="6">
    <source>
        <dbReference type="ARBA" id="ARBA00022763"/>
    </source>
</evidence>
<comment type="cofactor">
    <cofactor evidence="1">
        <name>Mg(2+)</name>
        <dbReference type="ChEBI" id="CHEBI:18420"/>
    </cofactor>
</comment>
<feature type="region of interest" description="Disordered" evidence="13">
    <location>
        <begin position="1"/>
        <end position="37"/>
    </location>
</feature>
<evidence type="ECO:0000256" key="5">
    <source>
        <dbReference type="ARBA" id="ARBA00022759"/>
    </source>
</evidence>
<feature type="region of interest" description="Disordered" evidence="13">
    <location>
        <begin position="83"/>
        <end position="118"/>
    </location>
</feature>
<evidence type="ECO:0000313" key="14">
    <source>
        <dbReference type="EnsemblMetazoa" id="CLYHEMP008139.2"/>
    </source>
</evidence>